<comment type="caution">
    <text evidence="1">The sequence shown here is derived from an EMBL/GenBank/DDBJ whole genome shotgun (WGS) entry which is preliminary data.</text>
</comment>
<protein>
    <submittedName>
        <fullName evidence="1">Uncharacterized protein</fullName>
    </submittedName>
</protein>
<dbReference type="AlphaFoldDB" id="A0A0F9JJH3"/>
<accession>A0A0F9JJH3</accession>
<proteinExistence type="predicted"/>
<evidence type="ECO:0000313" key="1">
    <source>
        <dbReference type="EMBL" id="KKM05901.1"/>
    </source>
</evidence>
<gene>
    <name evidence="1" type="ORF">LCGC14_1749420</name>
</gene>
<organism evidence="1">
    <name type="scientific">marine sediment metagenome</name>
    <dbReference type="NCBI Taxonomy" id="412755"/>
    <lineage>
        <taxon>unclassified sequences</taxon>
        <taxon>metagenomes</taxon>
        <taxon>ecological metagenomes</taxon>
    </lineage>
</organism>
<sequence>MSKPAPPASPLMVLWPLPVSGGARRPKVFRLPFRAEWTPQSRRIVNRLARTRMRRNWPKALRSRWLALAKRRIIPQATRWLQWKYHWRGRVGRSLEAYSYVRYGKGTYLTIGTGLKAEEPLFGKWQGGYVFPIGLHEGIKRHRVWVKRPGIKRPLFEQWVKEHLSAETVRRMNESRYFSLRVFRGGRQKTKNPFLLTAVMQYAPALGDSVADAVDDAIAAGIAGARIH</sequence>
<dbReference type="EMBL" id="LAZR01016116">
    <property type="protein sequence ID" value="KKM05901.1"/>
    <property type="molecule type" value="Genomic_DNA"/>
</dbReference>
<reference evidence="1" key="1">
    <citation type="journal article" date="2015" name="Nature">
        <title>Complex archaea that bridge the gap between prokaryotes and eukaryotes.</title>
        <authorList>
            <person name="Spang A."/>
            <person name="Saw J.H."/>
            <person name="Jorgensen S.L."/>
            <person name="Zaremba-Niedzwiedzka K."/>
            <person name="Martijn J."/>
            <person name="Lind A.E."/>
            <person name="van Eijk R."/>
            <person name="Schleper C."/>
            <person name="Guy L."/>
            <person name="Ettema T.J."/>
        </authorList>
    </citation>
    <scope>NUCLEOTIDE SEQUENCE</scope>
</reference>
<name>A0A0F9JJH3_9ZZZZ</name>